<evidence type="ECO:0000313" key="2">
    <source>
        <dbReference type="EMBL" id="KAL0430391.1"/>
    </source>
</evidence>
<gene>
    <name evidence="2" type="ORF">Sradi_0665100</name>
</gene>
<reference evidence="2" key="1">
    <citation type="submission" date="2020-06" db="EMBL/GenBank/DDBJ databases">
        <authorList>
            <person name="Li T."/>
            <person name="Hu X."/>
            <person name="Zhang T."/>
            <person name="Song X."/>
            <person name="Zhang H."/>
            <person name="Dai N."/>
            <person name="Sheng W."/>
            <person name="Hou X."/>
            <person name="Wei L."/>
        </authorList>
    </citation>
    <scope>NUCLEOTIDE SEQUENCE</scope>
    <source>
        <strain evidence="2">G02</strain>
        <tissue evidence="2">Leaf</tissue>
    </source>
</reference>
<evidence type="ECO:0000256" key="1">
    <source>
        <dbReference type="SAM" id="MobiDB-lite"/>
    </source>
</evidence>
<name>A0AAW2VRF7_SESRA</name>
<sequence>MACTEQFLAQGYPPDGEEPTFLDLGAAMENAPKPLIGSSLLAAEDLPQNLGNLGYPRGCVGGGCGGDERKSPVAVIESKLADAQPEGTPARNEGETPRASDEAIPAAPLTALPPGTQSETKEDPACGDKK</sequence>
<reference evidence="2" key="2">
    <citation type="journal article" date="2024" name="Plant">
        <title>Genomic evolution and insights into agronomic trait innovations of Sesamum species.</title>
        <authorList>
            <person name="Miao H."/>
            <person name="Wang L."/>
            <person name="Qu L."/>
            <person name="Liu H."/>
            <person name="Sun Y."/>
            <person name="Le M."/>
            <person name="Wang Q."/>
            <person name="Wei S."/>
            <person name="Zheng Y."/>
            <person name="Lin W."/>
            <person name="Duan Y."/>
            <person name="Cao H."/>
            <person name="Xiong S."/>
            <person name="Wang X."/>
            <person name="Wei L."/>
            <person name="Li C."/>
            <person name="Ma Q."/>
            <person name="Ju M."/>
            <person name="Zhao R."/>
            <person name="Li G."/>
            <person name="Mu C."/>
            <person name="Tian Q."/>
            <person name="Mei H."/>
            <person name="Zhang T."/>
            <person name="Gao T."/>
            <person name="Zhang H."/>
        </authorList>
    </citation>
    <scope>NUCLEOTIDE SEQUENCE</scope>
    <source>
        <strain evidence="2">G02</strain>
    </source>
</reference>
<protein>
    <submittedName>
        <fullName evidence="2">Uncharacterized protein</fullName>
    </submittedName>
</protein>
<accession>A0AAW2VRF7</accession>
<dbReference type="EMBL" id="JACGWJ010000003">
    <property type="protein sequence ID" value="KAL0430391.1"/>
    <property type="molecule type" value="Genomic_DNA"/>
</dbReference>
<dbReference type="AlphaFoldDB" id="A0AAW2VRF7"/>
<feature type="compositionally biased region" description="Low complexity" evidence="1">
    <location>
        <begin position="103"/>
        <end position="114"/>
    </location>
</feature>
<feature type="compositionally biased region" description="Basic and acidic residues" evidence="1">
    <location>
        <begin position="119"/>
        <end position="130"/>
    </location>
</feature>
<comment type="caution">
    <text evidence="2">The sequence shown here is derived from an EMBL/GenBank/DDBJ whole genome shotgun (WGS) entry which is preliminary data.</text>
</comment>
<proteinExistence type="predicted"/>
<feature type="compositionally biased region" description="Basic and acidic residues" evidence="1">
    <location>
        <begin position="92"/>
        <end position="101"/>
    </location>
</feature>
<organism evidence="2">
    <name type="scientific">Sesamum radiatum</name>
    <name type="common">Black benniseed</name>
    <dbReference type="NCBI Taxonomy" id="300843"/>
    <lineage>
        <taxon>Eukaryota</taxon>
        <taxon>Viridiplantae</taxon>
        <taxon>Streptophyta</taxon>
        <taxon>Embryophyta</taxon>
        <taxon>Tracheophyta</taxon>
        <taxon>Spermatophyta</taxon>
        <taxon>Magnoliopsida</taxon>
        <taxon>eudicotyledons</taxon>
        <taxon>Gunneridae</taxon>
        <taxon>Pentapetalae</taxon>
        <taxon>asterids</taxon>
        <taxon>lamiids</taxon>
        <taxon>Lamiales</taxon>
        <taxon>Pedaliaceae</taxon>
        <taxon>Sesamum</taxon>
    </lineage>
</organism>
<feature type="region of interest" description="Disordered" evidence="1">
    <location>
        <begin position="79"/>
        <end position="130"/>
    </location>
</feature>